<evidence type="ECO:0000313" key="6">
    <source>
        <dbReference type="Proteomes" id="UP000265120"/>
    </source>
</evidence>
<dbReference type="GeneTree" id="ENSGT00650000093443"/>
<feature type="region of interest" description="Disordered" evidence="1">
    <location>
        <begin position="674"/>
        <end position="693"/>
    </location>
</feature>
<dbReference type="Proteomes" id="UP000265120">
    <property type="component" value="Chromosome 5"/>
</dbReference>
<feature type="transmembrane region" description="Helical" evidence="2">
    <location>
        <begin position="32"/>
        <end position="49"/>
    </location>
</feature>
<accession>A0A3P8UJR9</accession>
<dbReference type="InterPro" id="IPR052754">
    <property type="entry name" value="NTPase_KAP_P-loop"/>
</dbReference>
<proteinExistence type="predicted"/>
<dbReference type="Ensembl" id="ENSCSET00000000899.1">
    <property type="protein sequence ID" value="ENSCSEP00000000871.1"/>
    <property type="gene ID" value="ENSCSEG00000000615.1"/>
</dbReference>
<dbReference type="Pfam" id="PF23307">
    <property type="entry name" value="SAM_KIDINS220"/>
    <property type="match status" value="1"/>
</dbReference>
<reference evidence="5" key="2">
    <citation type="submission" date="2025-08" db="UniProtKB">
        <authorList>
            <consortium name="Ensembl"/>
        </authorList>
    </citation>
    <scope>IDENTIFICATION</scope>
</reference>
<dbReference type="OMA" id="SEAKEMY"/>
<dbReference type="InParanoid" id="A0A3P8UJR9"/>
<keyword evidence="2" id="KW-0472">Membrane</keyword>
<protein>
    <submittedName>
        <fullName evidence="5">NTPase, KAP family P-loop domain containing 1</fullName>
    </submittedName>
</protein>
<dbReference type="AlphaFoldDB" id="A0A3P8UJR9"/>
<evidence type="ECO:0000313" key="5">
    <source>
        <dbReference type="Ensembl" id="ENSCSEP00000000871.1"/>
    </source>
</evidence>
<keyword evidence="6" id="KW-1185">Reference proteome</keyword>
<dbReference type="PANTHER" id="PTHR22674:SF6">
    <property type="entry name" value="NTPASE KAP FAMILY P-LOOP DOMAIN-CONTAINING PROTEIN 1"/>
    <property type="match status" value="1"/>
</dbReference>
<reference evidence="5" key="3">
    <citation type="submission" date="2025-09" db="UniProtKB">
        <authorList>
            <consortium name="Ensembl"/>
        </authorList>
    </citation>
    <scope>IDENTIFICATION</scope>
</reference>
<dbReference type="InterPro" id="IPR057092">
    <property type="entry name" value="SAM_KIDINS220"/>
</dbReference>
<evidence type="ECO:0000256" key="2">
    <source>
        <dbReference type="SAM" id="Phobius"/>
    </source>
</evidence>
<dbReference type="InterPro" id="IPR011646">
    <property type="entry name" value="KAP_P-loop"/>
</dbReference>
<dbReference type="FunCoup" id="A0A3P8UJR9">
    <property type="interactions" value="984"/>
</dbReference>
<feature type="domain" description="KAP NTPase" evidence="3">
    <location>
        <begin position="54"/>
        <end position="413"/>
    </location>
</feature>
<reference evidence="5 6" key="1">
    <citation type="journal article" date="2014" name="Nat. Genet.">
        <title>Whole-genome sequence of a flatfish provides insights into ZW sex chromosome evolution and adaptation to a benthic lifestyle.</title>
        <authorList>
            <person name="Chen S."/>
            <person name="Zhang G."/>
            <person name="Shao C."/>
            <person name="Huang Q."/>
            <person name="Liu G."/>
            <person name="Zhang P."/>
            <person name="Song W."/>
            <person name="An N."/>
            <person name="Chalopin D."/>
            <person name="Volff J.N."/>
            <person name="Hong Y."/>
            <person name="Li Q."/>
            <person name="Sha Z."/>
            <person name="Zhou H."/>
            <person name="Xie M."/>
            <person name="Yu Q."/>
            <person name="Liu Y."/>
            <person name="Xiang H."/>
            <person name="Wang N."/>
            <person name="Wu K."/>
            <person name="Yang C."/>
            <person name="Zhou Q."/>
            <person name="Liao X."/>
            <person name="Yang L."/>
            <person name="Hu Q."/>
            <person name="Zhang J."/>
            <person name="Meng L."/>
            <person name="Jin L."/>
            <person name="Tian Y."/>
            <person name="Lian J."/>
            <person name="Yang J."/>
            <person name="Miao G."/>
            <person name="Liu S."/>
            <person name="Liang Z."/>
            <person name="Yan F."/>
            <person name="Li Y."/>
            <person name="Sun B."/>
            <person name="Zhang H."/>
            <person name="Zhang J."/>
            <person name="Zhu Y."/>
            <person name="Du M."/>
            <person name="Zhao Y."/>
            <person name="Schartl M."/>
            <person name="Tang Q."/>
            <person name="Wang J."/>
        </authorList>
    </citation>
    <scope>NUCLEOTIDE SEQUENCE</scope>
</reference>
<feature type="transmembrane region" description="Helical" evidence="2">
    <location>
        <begin position="133"/>
        <end position="158"/>
    </location>
</feature>
<dbReference type="Pfam" id="PF07693">
    <property type="entry name" value="KAP_NTPase"/>
    <property type="match status" value="1"/>
</dbReference>
<evidence type="ECO:0000256" key="1">
    <source>
        <dbReference type="SAM" id="MobiDB-lite"/>
    </source>
</evidence>
<feature type="domain" description="Kinase D-interacting substrate of 220 kDa-like SAM" evidence="4">
    <location>
        <begin position="590"/>
        <end position="650"/>
    </location>
</feature>
<keyword evidence="2" id="KW-1133">Transmembrane helix</keyword>
<dbReference type="STRING" id="244447.ENSCSEP00000000871"/>
<sequence length="693" mass="79400">MQVYMDKESARIEAAHKGKPGWVKPRSVKPSFIDFIVLLGCMLFYRPTWTKKNQQNQNIRFIYVHFSAWHFAGSDMLWAGIVIRLFHAMQLNFGKLQLALYRVAQYDEEDEVKAKEVAVNETNLWRSKKICCFPLWLVVLCILLVPVVILIFILTFGLPKPELKPEEEVTKKGVGMLEGLLIASLGVPAATSLRFTFGMAKNLLSSQDRNITKGMDNQRVSSKLGFMNEVRKEMWFLSSFIHFMEIFEKRRIRVVLNITNLDRCSPKKIVGVLEAIDILLSDEESPFISILAVNPYVLVQKVNFADGCFSQEDRAYALLNRIVTLAFTVPPLSTDSKQSLFCNLSSNSEHNEDMCSRHITNKTIDRKESLSSDATQVLVELEESSALMYKTTAAVDVCDDEVEMLVRNILTSSDRKLNKYMSDDSTSMRRVINSVRVTVVIMMAIEMQHPQPEFIAAWVVLANQWPCRLSWIIQCAEDSQQRAEIDGKTEAKSDGLKTLWEVFSKSRAELYVMKEQIEDLLEQDGDPELFERFLAVDFQFTVKDLKIFEVLTVNLDHSIKKELAQIRGASRLKDSGWMRNLAPLPITTVIKMDTEDVCNELEKMEFPTKYIDKVKSNDLNGMALVFGNSDDLKKLLNMTFGEWATFRLHFLTSLPNLRPQYRNTAPSNQHFKFKDHVGHHHSSNPSLFHSSKK</sequence>
<dbReference type="PANTHER" id="PTHR22674">
    <property type="entry name" value="NTPASE, KAP FAMILY P-LOOP DOMAIN-CONTAINING 1"/>
    <property type="match status" value="1"/>
</dbReference>
<keyword evidence="2" id="KW-0812">Transmembrane</keyword>
<evidence type="ECO:0000259" key="4">
    <source>
        <dbReference type="Pfam" id="PF23307"/>
    </source>
</evidence>
<feature type="compositionally biased region" description="Polar residues" evidence="1">
    <location>
        <begin position="683"/>
        <end position="693"/>
    </location>
</feature>
<evidence type="ECO:0000259" key="3">
    <source>
        <dbReference type="Pfam" id="PF07693"/>
    </source>
</evidence>
<name>A0A3P8UJR9_CYNSE</name>
<organism evidence="5 6">
    <name type="scientific">Cynoglossus semilaevis</name>
    <name type="common">Tongue sole</name>
    <dbReference type="NCBI Taxonomy" id="244447"/>
    <lineage>
        <taxon>Eukaryota</taxon>
        <taxon>Metazoa</taxon>
        <taxon>Chordata</taxon>
        <taxon>Craniata</taxon>
        <taxon>Vertebrata</taxon>
        <taxon>Euteleostomi</taxon>
        <taxon>Actinopterygii</taxon>
        <taxon>Neopterygii</taxon>
        <taxon>Teleostei</taxon>
        <taxon>Neoteleostei</taxon>
        <taxon>Acanthomorphata</taxon>
        <taxon>Carangaria</taxon>
        <taxon>Pleuronectiformes</taxon>
        <taxon>Pleuronectoidei</taxon>
        <taxon>Cynoglossidae</taxon>
        <taxon>Cynoglossinae</taxon>
        <taxon>Cynoglossus</taxon>
    </lineage>
</organism>